<dbReference type="AlphaFoldDB" id="A0A074WHF1"/>
<protein>
    <recommendedName>
        <fullName evidence="3">SWIM-type domain-containing protein</fullName>
    </recommendedName>
</protein>
<dbReference type="STRING" id="1043004.A0A074WHF1"/>
<reference evidence="1 2" key="1">
    <citation type="journal article" date="2014" name="BMC Genomics">
        <title>Genome sequencing of four Aureobasidium pullulans varieties: biotechnological potential, stress tolerance, and description of new species.</title>
        <authorList>
            <person name="Gostin Ar C."/>
            <person name="Ohm R.A."/>
            <person name="Kogej T."/>
            <person name="Sonjak S."/>
            <person name="Turk M."/>
            <person name="Zajc J."/>
            <person name="Zalar P."/>
            <person name="Grube M."/>
            <person name="Sun H."/>
            <person name="Han J."/>
            <person name="Sharma A."/>
            <person name="Chiniquy J."/>
            <person name="Ngan C.Y."/>
            <person name="Lipzen A."/>
            <person name="Barry K."/>
            <person name="Grigoriev I.V."/>
            <person name="Gunde-Cimerman N."/>
        </authorList>
    </citation>
    <scope>NUCLEOTIDE SEQUENCE [LARGE SCALE GENOMIC DNA]</scope>
    <source>
        <strain evidence="1 2">CBS 147.97</strain>
    </source>
</reference>
<dbReference type="HOGENOM" id="CLU_055837_0_0_1"/>
<dbReference type="RefSeq" id="XP_013423538.1">
    <property type="nucleotide sequence ID" value="XM_013568084.1"/>
</dbReference>
<organism evidence="1 2">
    <name type="scientific">Aureobasidium namibiae CBS 147.97</name>
    <dbReference type="NCBI Taxonomy" id="1043004"/>
    <lineage>
        <taxon>Eukaryota</taxon>
        <taxon>Fungi</taxon>
        <taxon>Dikarya</taxon>
        <taxon>Ascomycota</taxon>
        <taxon>Pezizomycotina</taxon>
        <taxon>Dothideomycetes</taxon>
        <taxon>Dothideomycetidae</taxon>
        <taxon>Dothideales</taxon>
        <taxon>Saccotheciaceae</taxon>
        <taxon>Aureobasidium</taxon>
    </lineage>
</organism>
<evidence type="ECO:0000313" key="2">
    <source>
        <dbReference type="Proteomes" id="UP000027730"/>
    </source>
</evidence>
<evidence type="ECO:0000313" key="1">
    <source>
        <dbReference type="EMBL" id="KEQ69257.1"/>
    </source>
</evidence>
<dbReference type="EMBL" id="KL584722">
    <property type="protein sequence ID" value="KEQ69257.1"/>
    <property type="molecule type" value="Genomic_DNA"/>
</dbReference>
<proteinExistence type="predicted"/>
<gene>
    <name evidence="1" type="ORF">M436DRAFT_76191</name>
</gene>
<keyword evidence="2" id="KW-1185">Reference proteome</keyword>
<dbReference type="GeneID" id="25415791"/>
<dbReference type="Proteomes" id="UP000027730">
    <property type="component" value="Unassembled WGS sequence"/>
</dbReference>
<sequence>MTTSSAPQTEAAPQPGPSRIVTAVQTGLAYDVGELSPNSQKNAAEGLRNDRMSMVRCYERDDDFHFELQERIRVTVPDEGAPTCSTCPDDQGRACRHIWWVNDQILSTVIPGQARSHFQYQISRDGQAVRRADEQEPLMFHGFLKQGGLERLARLGGWWKQDPMVQQDVREVEETVTRTLSTFEPCGVLSKQHGQDNFEMLQQESQALFARYKNEVIRQVQSQPFLLIALGAAVPEASRALLHLTKIHSRIERIFFDYGLWMAMRTPEDSNLEATSIALHDEMTYLRSFVVSHNPATMAVTMQLKVAGILLYTLEQLVQYAGDIQQNAVVTIPQYSGLGLQDRSLLHKMIDPRSPEIFVLNILRTLGEEVRYSKMIQERVEALADKLREGDEPCPARYIELLEKFVGLDG</sequence>
<dbReference type="OrthoDB" id="5387895at2759"/>
<evidence type="ECO:0008006" key="3">
    <source>
        <dbReference type="Google" id="ProtNLM"/>
    </source>
</evidence>
<accession>A0A074WHF1</accession>
<name>A0A074WHF1_9PEZI</name>